<reference evidence="2" key="1">
    <citation type="journal article" date="2019" name="Int. J. Syst. Evol. Microbiol.">
        <title>The Global Catalogue of Microorganisms (GCM) 10K type strain sequencing project: providing services to taxonomists for standard genome sequencing and annotation.</title>
        <authorList>
            <consortium name="The Broad Institute Genomics Platform"/>
            <consortium name="The Broad Institute Genome Sequencing Center for Infectious Disease"/>
            <person name="Wu L."/>
            <person name="Ma J."/>
        </authorList>
    </citation>
    <scope>NUCLEOTIDE SEQUENCE [LARGE SCALE GENOMIC DNA]</scope>
    <source>
        <strain evidence="2">NBRC 106348</strain>
    </source>
</reference>
<accession>A0ABQ6HZ25</accession>
<dbReference type="InterPro" id="IPR010982">
    <property type="entry name" value="Lambda_DNA-bd_dom_sf"/>
</dbReference>
<dbReference type="SUPFAM" id="SSF47413">
    <property type="entry name" value="lambda repressor-like DNA-binding domains"/>
    <property type="match status" value="1"/>
</dbReference>
<gene>
    <name evidence="1" type="ORF">GCM10025864_10250</name>
</gene>
<dbReference type="RefSeq" id="WP_284292325.1">
    <property type="nucleotide sequence ID" value="NZ_BSUK01000001.1"/>
</dbReference>
<evidence type="ECO:0000313" key="1">
    <source>
        <dbReference type="EMBL" id="GMA23266.1"/>
    </source>
</evidence>
<evidence type="ECO:0000313" key="2">
    <source>
        <dbReference type="Proteomes" id="UP001157091"/>
    </source>
</evidence>
<comment type="caution">
    <text evidence="1">The sequence shown here is derived from an EMBL/GenBank/DDBJ whole genome shotgun (WGS) entry which is preliminary data.</text>
</comment>
<organism evidence="1 2">
    <name type="scientific">Luteimicrobium album</name>
    <dbReference type="NCBI Taxonomy" id="1054550"/>
    <lineage>
        <taxon>Bacteria</taxon>
        <taxon>Bacillati</taxon>
        <taxon>Actinomycetota</taxon>
        <taxon>Actinomycetes</taxon>
        <taxon>Micrococcales</taxon>
        <taxon>Luteimicrobium</taxon>
    </lineage>
</organism>
<sequence length="180" mass="20200">MTQPAISLPTFDFAAFTTALNARRREVGRDWYQLADDLWNQSSDLNAALDEGHTMCGGALSRLPSRDDTSCQYAMFALRWMNRAPEDFLTGPVVDVGDTRLPQADSDSRLRWDLAELYAAVDEQRREHGLTWTALAGALGCTPARLTNLRTARQADLALVVRLAQWVHRPAASFIHPTRW</sequence>
<dbReference type="EMBL" id="BSUK01000001">
    <property type="protein sequence ID" value="GMA23266.1"/>
    <property type="molecule type" value="Genomic_DNA"/>
</dbReference>
<keyword evidence="2" id="KW-1185">Reference proteome</keyword>
<name>A0ABQ6HZ25_9MICO</name>
<protein>
    <recommendedName>
        <fullName evidence="3">XRE family transcriptional regulator</fullName>
    </recommendedName>
</protein>
<dbReference type="Proteomes" id="UP001157091">
    <property type="component" value="Unassembled WGS sequence"/>
</dbReference>
<evidence type="ECO:0008006" key="3">
    <source>
        <dbReference type="Google" id="ProtNLM"/>
    </source>
</evidence>
<proteinExistence type="predicted"/>